<name>A0ABY7PT31_9BACT</name>
<evidence type="ECO:0000313" key="1">
    <source>
        <dbReference type="EMBL" id="WBO86064.1"/>
    </source>
</evidence>
<gene>
    <name evidence="1" type="ORF">O9Z63_07365</name>
</gene>
<proteinExistence type="predicted"/>
<evidence type="ECO:0000313" key="2">
    <source>
        <dbReference type="Proteomes" id="UP001211872"/>
    </source>
</evidence>
<dbReference type="EMBL" id="CP115396">
    <property type="protein sequence ID" value="WBO86064.1"/>
    <property type="molecule type" value="Genomic_DNA"/>
</dbReference>
<dbReference type="RefSeq" id="WP_270128654.1">
    <property type="nucleotide sequence ID" value="NZ_CP115396.1"/>
</dbReference>
<reference evidence="1 2" key="1">
    <citation type="journal article" date="2011" name="Int. J. Syst. Evol. Microbiol.">
        <title>Hymenobacter yonginensis sp. nov., isolated from a mesotrophic artificial lake.</title>
        <authorList>
            <person name="Joung Y."/>
            <person name="Cho S.H."/>
            <person name="Kim H."/>
            <person name="Kim S.B."/>
            <person name="Joh K."/>
        </authorList>
    </citation>
    <scope>NUCLEOTIDE SEQUENCE [LARGE SCALE GENOMIC DNA]</scope>
    <source>
        <strain evidence="1 2">KCTC 22745</strain>
    </source>
</reference>
<dbReference type="Proteomes" id="UP001211872">
    <property type="component" value="Chromosome"/>
</dbReference>
<protein>
    <submittedName>
        <fullName evidence="1">Uncharacterized protein</fullName>
    </submittedName>
</protein>
<keyword evidence="2" id="KW-1185">Reference proteome</keyword>
<sequence length="60" mass="6721">MTTEILQVQGVAVRVTYSDTAHKERLIIKANELLSAGHSWWDSEDQDGGFFFDRAAPPQS</sequence>
<accession>A0ABY7PT31</accession>
<organism evidence="1 2">
    <name type="scientific">Hymenobacter yonginensis</name>
    <dbReference type="NCBI Taxonomy" id="748197"/>
    <lineage>
        <taxon>Bacteria</taxon>
        <taxon>Pseudomonadati</taxon>
        <taxon>Bacteroidota</taxon>
        <taxon>Cytophagia</taxon>
        <taxon>Cytophagales</taxon>
        <taxon>Hymenobacteraceae</taxon>
        <taxon>Hymenobacter</taxon>
    </lineage>
</organism>